<evidence type="ECO:0000313" key="3">
    <source>
        <dbReference type="Proteomes" id="UP001529510"/>
    </source>
</evidence>
<comment type="caution">
    <text evidence="2">The sequence shown here is derived from an EMBL/GenBank/DDBJ whole genome shotgun (WGS) entry which is preliminary data.</text>
</comment>
<feature type="region of interest" description="Disordered" evidence="1">
    <location>
        <begin position="1"/>
        <end position="22"/>
    </location>
</feature>
<feature type="non-terminal residue" evidence="2">
    <location>
        <position position="1"/>
    </location>
</feature>
<evidence type="ECO:0000256" key="1">
    <source>
        <dbReference type="SAM" id="MobiDB-lite"/>
    </source>
</evidence>
<evidence type="ECO:0000313" key="2">
    <source>
        <dbReference type="EMBL" id="KAL0186083.1"/>
    </source>
</evidence>
<accession>A0ABD0QIL9</accession>
<reference evidence="2 3" key="1">
    <citation type="submission" date="2024-05" db="EMBL/GenBank/DDBJ databases">
        <title>Genome sequencing and assembly of Indian major carp, Cirrhinus mrigala (Hamilton, 1822).</title>
        <authorList>
            <person name="Mohindra V."/>
            <person name="Chowdhury L.M."/>
            <person name="Lal K."/>
            <person name="Jena J.K."/>
        </authorList>
    </citation>
    <scope>NUCLEOTIDE SEQUENCE [LARGE SCALE GENOMIC DNA]</scope>
    <source>
        <strain evidence="2">CM1030</strain>
        <tissue evidence="2">Blood</tissue>
    </source>
</reference>
<gene>
    <name evidence="2" type="ORF">M9458_017753</name>
</gene>
<sequence>NERQVGYLSSSPAKLEDDDKRDGVNKSRGLWGFLIASNAGVEYEGKGDKHAYCSCEEMDSKLNS</sequence>
<dbReference type="EMBL" id="JAMKFB020000008">
    <property type="protein sequence ID" value="KAL0186083.1"/>
    <property type="molecule type" value="Genomic_DNA"/>
</dbReference>
<name>A0ABD0QIL9_CIRMR</name>
<proteinExistence type="predicted"/>
<dbReference type="Proteomes" id="UP001529510">
    <property type="component" value="Unassembled WGS sequence"/>
</dbReference>
<protein>
    <submittedName>
        <fullName evidence="2">Uncharacterized protein</fullName>
    </submittedName>
</protein>
<dbReference type="AlphaFoldDB" id="A0ABD0QIL9"/>
<keyword evidence="3" id="KW-1185">Reference proteome</keyword>
<organism evidence="2 3">
    <name type="scientific">Cirrhinus mrigala</name>
    <name type="common">Mrigala</name>
    <dbReference type="NCBI Taxonomy" id="683832"/>
    <lineage>
        <taxon>Eukaryota</taxon>
        <taxon>Metazoa</taxon>
        <taxon>Chordata</taxon>
        <taxon>Craniata</taxon>
        <taxon>Vertebrata</taxon>
        <taxon>Euteleostomi</taxon>
        <taxon>Actinopterygii</taxon>
        <taxon>Neopterygii</taxon>
        <taxon>Teleostei</taxon>
        <taxon>Ostariophysi</taxon>
        <taxon>Cypriniformes</taxon>
        <taxon>Cyprinidae</taxon>
        <taxon>Labeoninae</taxon>
        <taxon>Labeonini</taxon>
        <taxon>Cirrhinus</taxon>
    </lineage>
</organism>